<name>A0A372G5R1_9ACTN</name>
<dbReference type="AlphaFoldDB" id="A0A372G5R1"/>
<reference evidence="1 2" key="1">
    <citation type="submission" date="2018-08" db="EMBL/GenBank/DDBJ databases">
        <title>Verrucosispora craniellae sp. nov., isolated from a marine sponge in the South China Sea.</title>
        <authorList>
            <person name="Li L."/>
            <person name="Lin H.W."/>
        </authorList>
    </citation>
    <scope>NUCLEOTIDE SEQUENCE [LARGE SCALE GENOMIC DNA]</scope>
    <source>
        <strain evidence="1 2">LHW63014</strain>
    </source>
</reference>
<keyword evidence="2" id="KW-1185">Reference proteome</keyword>
<sequence>MGAGTGPGELVGPWEIAKLLGVTRSRFQQIALRPTFPKPYQELRATKVWLKVDVEAWIAEYRQPRQADDDVEA</sequence>
<gene>
    <name evidence="1" type="ORF">D0Q02_02440</name>
</gene>
<dbReference type="EMBL" id="QVFU01000001">
    <property type="protein sequence ID" value="RFS48355.1"/>
    <property type="molecule type" value="Genomic_DNA"/>
</dbReference>
<dbReference type="Proteomes" id="UP000262621">
    <property type="component" value="Unassembled WGS sequence"/>
</dbReference>
<protein>
    <recommendedName>
        <fullName evidence="3">DNA-binding protein</fullName>
    </recommendedName>
</protein>
<comment type="caution">
    <text evidence="1">The sequence shown here is derived from an EMBL/GenBank/DDBJ whole genome shotgun (WGS) entry which is preliminary data.</text>
</comment>
<dbReference type="RefSeq" id="WP_117226272.1">
    <property type="nucleotide sequence ID" value="NZ_CP061725.1"/>
</dbReference>
<accession>A0A372G5R1</accession>
<evidence type="ECO:0008006" key="3">
    <source>
        <dbReference type="Google" id="ProtNLM"/>
    </source>
</evidence>
<evidence type="ECO:0000313" key="1">
    <source>
        <dbReference type="EMBL" id="RFS48355.1"/>
    </source>
</evidence>
<proteinExistence type="predicted"/>
<evidence type="ECO:0000313" key="2">
    <source>
        <dbReference type="Proteomes" id="UP000262621"/>
    </source>
</evidence>
<organism evidence="1 2">
    <name type="scientific">Micromonospora craniellae</name>
    <dbReference type="NCBI Taxonomy" id="2294034"/>
    <lineage>
        <taxon>Bacteria</taxon>
        <taxon>Bacillati</taxon>
        <taxon>Actinomycetota</taxon>
        <taxon>Actinomycetes</taxon>
        <taxon>Micromonosporales</taxon>
        <taxon>Micromonosporaceae</taxon>
        <taxon>Micromonospora</taxon>
    </lineage>
</organism>
<dbReference type="OrthoDB" id="3400183at2"/>